<evidence type="ECO:0000256" key="1">
    <source>
        <dbReference type="ARBA" id="ARBA00004479"/>
    </source>
</evidence>
<comment type="catalytic activity">
    <reaction evidence="14">
        <text>L-seryl-[protein] + ATP = O-phospho-L-seryl-[protein] + ADP + H(+)</text>
        <dbReference type="Rhea" id="RHEA:17989"/>
        <dbReference type="Rhea" id="RHEA-COMP:9863"/>
        <dbReference type="Rhea" id="RHEA-COMP:11604"/>
        <dbReference type="ChEBI" id="CHEBI:15378"/>
        <dbReference type="ChEBI" id="CHEBI:29999"/>
        <dbReference type="ChEBI" id="CHEBI:30616"/>
        <dbReference type="ChEBI" id="CHEBI:83421"/>
        <dbReference type="ChEBI" id="CHEBI:456216"/>
        <dbReference type="EC" id="2.7.11.1"/>
    </reaction>
</comment>
<dbReference type="GO" id="GO:0005524">
    <property type="term" value="F:ATP binding"/>
    <property type="evidence" value="ECO:0007669"/>
    <property type="project" value="UniProtKB-UniRule"/>
</dbReference>
<organism evidence="20 21">
    <name type="scientific">Chenopodium quinoa</name>
    <name type="common">Quinoa</name>
    <dbReference type="NCBI Taxonomy" id="63459"/>
    <lineage>
        <taxon>Eukaryota</taxon>
        <taxon>Viridiplantae</taxon>
        <taxon>Streptophyta</taxon>
        <taxon>Embryophyta</taxon>
        <taxon>Tracheophyta</taxon>
        <taxon>Spermatophyta</taxon>
        <taxon>Magnoliopsida</taxon>
        <taxon>eudicotyledons</taxon>
        <taxon>Gunneridae</taxon>
        <taxon>Pentapetalae</taxon>
        <taxon>Caryophyllales</taxon>
        <taxon>Chenopodiaceae</taxon>
        <taxon>Chenopodioideae</taxon>
        <taxon>Atripliceae</taxon>
        <taxon>Chenopodium</taxon>
    </lineage>
</organism>
<dbReference type="EC" id="2.7.11.1" evidence="2"/>
<evidence type="ECO:0000256" key="4">
    <source>
        <dbReference type="ARBA" id="ARBA00022679"/>
    </source>
</evidence>
<keyword evidence="21" id="KW-1185">Reference proteome</keyword>
<comment type="catalytic activity">
    <reaction evidence="13">
        <text>L-threonyl-[protein] + ATP = O-phospho-L-threonyl-[protein] + ADP + H(+)</text>
        <dbReference type="Rhea" id="RHEA:46608"/>
        <dbReference type="Rhea" id="RHEA-COMP:11060"/>
        <dbReference type="Rhea" id="RHEA-COMP:11605"/>
        <dbReference type="ChEBI" id="CHEBI:15378"/>
        <dbReference type="ChEBI" id="CHEBI:30013"/>
        <dbReference type="ChEBI" id="CHEBI:30616"/>
        <dbReference type="ChEBI" id="CHEBI:61977"/>
        <dbReference type="ChEBI" id="CHEBI:456216"/>
        <dbReference type="EC" id="2.7.11.1"/>
    </reaction>
</comment>
<keyword evidence="12" id="KW-0325">Glycoprotein</keyword>
<dbReference type="Gene3D" id="1.10.510.10">
    <property type="entry name" value="Transferase(Phosphotransferase) domain 1"/>
    <property type="match status" value="1"/>
</dbReference>
<evidence type="ECO:0000256" key="10">
    <source>
        <dbReference type="ARBA" id="ARBA00022989"/>
    </source>
</evidence>
<feature type="binding site" evidence="15">
    <location>
        <position position="365"/>
    </location>
    <ligand>
        <name>ATP</name>
        <dbReference type="ChEBI" id="CHEBI:30616"/>
    </ligand>
</feature>
<dbReference type="InterPro" id="IPR008271">
    <property type="entry name" value="Ser/Thr_kinase_AS"/>
</dbReference>
<dbReference type="PROSITE" id="PS00107">
    <property type="entry name" value="PROTEIN_KINASE_ATP"/>
    <property type="match status" value="1"/>
</dbReference>
<evidence type="ECO:0000259" key="19">
    <source>
        <dbReference type="PROSITE" id="PS50011"/>
    </source>
</evidence>
<dbReference type="GO" id="GO:0016020">
    <property type="term" value="C:membrane"/>
    <property type="evidence" value="ECO:0007669"/>
    <property type="project" value="UniProtKB-SubCell"/>
</dbReference>
<keyword evidence="11 17" id="KW-0472">Membrane</keyword>
<evidence type="ECO:0000256" key="3">
    <source>
        <dbReference type="ARBA" id="ARBA00022527"/>
    </source>
</evidence>
<feature type="signal peptide" evidence="18">
    <location>
        <begin position="1"/>
        <end position="25"/>
    </location>
</feature>
<evidence type="ECO:0000256" key="5">
    <source>
        <dbReference type="ARBA" id="ARBA00022692"/>
    </source>
</evidence>
<dbReference type="RefSeq" id="XP_021763597.1">
    <property type="nucleotide sequence ID" value="XM_021907905.1"/>
</dbReference>
<accession>A0A803LAZ0</accession>
<dbReference type="InterPro" id="IPR017441">
    <property type="entry name" value="Protein_kinase_ATP_BS"/>
</dbReference>
<keyword evidence="6 18" id="KW-0732">Signal</keyword>
<evidence type="ECO:0000256" key="2">
    <source>
        <dbReference type="ARBA" id="ARBA00012513"/>
    </source>
</evidence>
<dbReference type="InterPro" id="IPR045874">
    <property type="entry name" value="LRK10/LRL21-25-like"/>
</dbReference>
<name>A0A803LAZ0_CHEQI</name>
<dbReference type="InterPro" id="IPR011009">
    <property type="entry name" value="Kinase-like_dom_sf"/>
</dbReference>
<dbReference type="AlphaFoldDB" id="A0A803LAZ0"/>
<gene>
    <name evidence="20" type="primary">LOC110728235</name>
</gene>
<dbReference type="PANTHER" id="PTHR27009">
    <property type="entry name" value="RUST RESISTANCE KINASE LR10-RELATED"/>
    <property type="match status" value="1"/>
</dbReference>
<comment type="subcellular location">
    <subcellularLocation>
        <location evidence="1">Membrane</location>
        <topology evidence="1">Single-pass type I membrane protein</topology>
    </subcellularLocation>
</comment>
<evidence type="ECO:0000313" key="21">
    <source>
        <dbReference type="Proteomes" id="UP000596660"/>
    </source>
</evidence>
<keyword evidence="7 15" id="KW-0547">Nucleotide-binding</keyword>
<dbReference type="Gene3D" id="3.30.200.20">
    <property type="entry name" value="Phosphorylase Kinase, domain 1"/>
    <property type="match status" value="1"/>
</dbReference>
<dbReference type="FunFam" id="1.10.510.10:FF:000590">
    <property type="entry name" value="PR5-like receptor kinase"/>
    <property type="match status" value="1"/>
</dbReference>
<keyword evidence="5 17" id="KW-0812">Transmembrane</keyword>
<feature type="compositionally biased region" description="Polar residues" evidence="16">
    <location>
        <begin position="636"/>
        <end position="653"/>
    </location>
</feature>
<dbReference type="PROSITE" id="PS50011">
    <property type="entry name" value="PROTEIN_KINASE_DOM"/>
    <property type="match status" value="1"/>
</dbReference>
<evidence type="ECO:0000256" key="11">
    <source>
        <dbReference type="ARBA" id="ARBA00023136"/>
    </source>
</evidence>
<dbReference type="Proteomes" id="UP000596660">
    <property type="component" value="Unplaced"/>
</dbReference>
<evidence type="ECO:0000313" key="20">
    <source>
        <dbReference type="EnsemblPlants" id="AUR62009029-RA:cds"/>
    </source>
</evidence>
<evidence type="ECO:0000256" key="15">
    <source>
        <dbReference type="PROSITE-ProRule" id="PRU10141"/>
    </source>
</evidence>
<dbReference type="GO" id="GO:0004674">
    <property type="term" value="F:protein serine/threonine kinase activity"/>
    <property type="evidence" value="ECO:0007669"/>
    <property type="project" value="UniProtKB-KW"/>
</dbReference>
<evidence type="ECO:0000256" key="9">
    <source>
        <dbReference type="ARBA" id="ARBA00022840"/>
    </source>
</evidence>
<evidence type="ECO:0000256" key="12">
    <source>
        <dbReference type="ARBA" id="ARBA00023180"/>
    </source>
</evidence>
<feature type="domain" description="Protein kinase" evidence="19">
    <location>
        <begin position="337"/>
        <end position="616"/>
    </location>
</feature>
<reference evidence="20" key="1">
    <citation type="journal article" date="2017" name="Nature">
        <title>The genome of Chenopodium quinoa.</title>
        <authorList>
            <person name="Jarvis D.E."/>
            <person name="Ho Y.S."/>
            <person name="Lightfoot D.J."/>
            <person name="Schmoeckel S.M."/>
            <person name="Li B."/>
            <person name="Borm T.J.A."/>
            <person name="Ohyanagi H."/>
            <person name="Mineta K."/>
            <person name="Michell C.T."/>
            <person name="Saber N."/>
            <person name="Kharbatia N.M."/>
            <person name="Rupper R.R."/>
            <person name="Sharp A.R."/>
            <person name="Dally N."/>
            <person name="Boughton B.A."/>
            <person name="Woo Y.H."/>
            <person name="Gao G."/>
            <person name="Schijlen E.G.W.M."/>
            <person name="Guo X."/>
            <person name="Momin A.A."/>
            <person name="Negrao S."/>
            <person name="Al-Babili S."/>
            <person name="Gehring C."/>
            <person name="Roessner U."/>
            <person name="Jung C."/>
            <person name="Murphy K."/>
            <person name="Arold S.T."/>
            <person name="Gojobori T."/>
            <person name="van der Linden C.G."/>
            <person name="van Loo E.N."/>
            <person name="Jellen E.N."/>
            <person name="Maughan P.J."/>
            <person name="Tester M."/>
        </authorList>
    </citation>
    <scope>NUCLEOTIDE SEQUENCE [LARGE SCALE GENOMIC DNA]</scope>
    <source>
        <strain evidence="20">cv. PI 614886</strain>
    </source>
</reference>
<dbReference type="Pfam" id="PF00069">
    <property type="entry name" value="Pkinase"/>
    <property type="match status" value="1"/>
</dbReference>
<dbReference type="GO" id="GO:0030247">
    <property type="term" value="F:polysaccharide binding"/>
    <property type="evidence" value="ECO:0007669"/>
    <property type="project" value="InterPro"/>
</dbReference>
<dbReference type="OrthoDB" id="4062651at2759"/>
<feature type="chain" id="PRO_5030598415" description="non-specific serine/threonine protein kinase" evidence="18">
    <location>
        <begin position="26"/>
        <end position="653"/>
    </location>
</feature>
<keyword evidence="9 15" id="KW-0067">ATP-binding</keyword>
<evidence type="ECO:0000256" key="16">
    <source>
        <dbReference type="SAM" id="MobiDB-lite"/>
    </source>
</evidence>
<dbReference type="GeneID" id="110728235"/>
<dbReference type="KEGG" id="cqi:110728235"/>
<keyword evidence="8" id="KW-0418">Kinase</keyword>
<dbReference type="Pfam" id="PF13947">
    <property type="entry name" value="GUB_WAK_bind"/>
    <property type="match status" value="1"/>
</dbReference>
<dbReference type="SUPFAM" id="SSF56112">
    <property type="entry name" value="Protein kinase-like (PK-like)"/>
    <property type="match status" value="1"/>
</dbReference>
<evidence type="ECO:0000256" key="14">
    <source>
        <dbReference type="ARBA" id="ARBA00048679"/>
    </source>
</evidence>
<evidence type="ECO:0000256" key="6">
    <source>
        <dbReference type="ARBA" id="ARBA00022729"/>
    </source>
</evidence>
<keyword evidence="4" id="KW-0808">Transferase</keyword>
<dbReference type="InterPro" id="IPR000719">
    <property type="entry name" value="Prot_kinase_dom"/>
</dbReference>
<feature type="region of interest" description="Disordered" evidence="16">
    <location>
        <begin position="620"/>
        <end position="653"/>
    </location>
</feature>
<dbReference type="OMA" id="NEHYVGC"/>
<dbReference type="PROSITE" id="PS00108">
    <property type="entry name" value="PROTEIN_KINASE_ST"/>
    <property type="match status" value="1"/>
</dbReference>
<feature type="transmembrane region" description="Helical" evidence="17">
    <location>
        <begin position="270"/>
        <end position="290"/>
    </location>
</feature>
<evidence type="ECO:0000256" key="8">
    <source>
        <dbReference type="ARBA" id="ARBA00022777"/>
    </source>
</evidence>
<evidence type="ECO:0000256" key="7">
    <source>
        <dbReference type="ARBA" id="ARBA00022741"/>
    </source>
</evidence>
<keyword evidence="10 17" id="KW-1133">Transmembrane helix</keyword>
<evidence type="ECO:0000256" key="18">
    <source>
        <dbReference type="SAM" id="SignalP"/>
    </source>
</evidence>
<keyword evidence="3" id="KW-0723">Serine/threonine-protein kinase</keyword>
<evidence type="ECO:0000256" key="13">
    <source>
        <dbReference type="ARBA" id="ARBA00047899"/>
    </source>
</evidence>
<dbReference type="EnsemblPlants" id="AUR62009029-RA">
    <property type="protein sequence ID" value="AUR62009029-RA:cds"/>
    <property type="gene ID" value="AUR62009029"/>
</dbReference>
<sequence length="653" mass="73098">MELSYILLVLFIIFRLFHLQHYAYADDERYEDCNKPFECGTVSNLSYPFYDGHIRPDYCGYPGFQLDCSSSPPDISVAPSERYYVIGVKPDQPIVTVARKDYWDGYCPGTLHNTSINFDLFNYVDLEDNVTIYYGCPDVSTPMTNSFICANFSDARSPFGYFVANDSESSPSGKNIPRDACNRSITVPVTNYESSALRIVDTISLMAALRYGFELEWKAENDVCNKCRKSGGECGYNTTMSRFTCYCPDQPYASKCPGSSHLKKELKTTLIIIASSVLGLALIAVALLSFTRTKASQKLILTKEERKDSHDVEVMLKRYGEYAPKRYTYGEIKKMTSCFQEKLGEGGYGGVYKGKLQDGSPVAVKLLKNPNCKGTDFINEVASISETNHVNIVTLLGYCYQGRKRALVYEFLPNGSLDKYIYCGQNQNSIAWETLLQIVIGIGRGLEYLHQGCRTRILHFDIKPHNILLDAKFCPKISDFGLAKSYVQTKSLMTMSGTRGTPGYIAPEVFCRGFGGASHKSDVYSFGMLVLDLVGCRKNSIAGSEKTSSELYFPHYIYKQFELKEDHELLGISNDEEKVIQKKLVIVSLWCIQTNPSSRPSISRAVEMLEGDIELLQIPPIPSLSSPPKSHHQHDSSTNNATLELQLTNGSSE</sequence>
<dbReference type="SMART" id="SM00220">
    <property type="entry name" value="S_TKc"/>
    <property type="match status" value="1"/>
</dbReference>
<proteinExistence type="predicted"/>
<dbReference type="Gramene" id="AUR62009029-RA">
    <property type="protein sequence ID" value="AUR62009029-RA:cds"/>
    <property type="gene ID" value="AUR62009029"/>
</dbReference>
<dbReference type="Pfam" id="PF14380">
    <property type="entry name" value="WAK_assoc"/>
    <property type="match status" value="1"/>
</dbReference>
<dbReference type="InterPro" id="IPR025287">
    <property type="entry name" value="WAK_GUB"/>
</dbReference>
<dbReference type="FunFam" id="3.30.200.20:FF:000178">
    <property type="entry name" value="serine/threonine-protein kinase PBS1-like"/>
    <property type="match status" value="1"/>
</dbReference>
<evidence type="ECO:0000256" key="17">
    <source>
        <dbReference type="SAM" id="Phobius"/>
    </source>
</evidence>
<reference evidence="20" key="2">
    <citation type="submission" date="2021-03" db="UniProtKB">
        <authorList>
            <consortium name="EnsemblPlants"/>
        </authorList>
    </citation>
    <scope>IDENTIFICATION</scope>
</reference>
<dbReference type="InterPro" id="IPR032872">
    <property type="entry name" value="WAK_assoc_C"/>
</dbReference>
<protein>
    <recommendedName>
        <fullName evidence="2">non-specific serine/threonine protein kinase</fullName>
        <ecNumber evidence="2">2.7.11.1</ecNumber>
    </recommendedName>
</protein>